<name>A0A9X3ALP8_9GAMM</name>
<dbReference type="InterPro" id="IPR011051">
    <property type="entry name" value="RmlC_Cupin_sf"/>
</dbReference>
<evidence type="ECO:0000313" key="3">
    <source>
        <dbReference type="Proteomes" id="UP001155546"/>
    </source>
</evidence>
<sequence length="121" mass="13518">MTKLISDIESFATSSAEIDQYHLPDEKRLKGNPLQSVQNHYASPCAQFNVGIWQSDIGCWNITYTEHEYCDILEGTSIITDVNGTKLTVNVGDKFVIPAGFKGTWEVVAPCKKVYVIFEAQ</sequence>
<dbReference type="Proteomes" id="UP001155546">
    <property type="component" value="Unassembled WGS sequence"/>
</dbReference>
<dbReference type="InterPro" id="IPR014710">
    <property type="entry name" value="RmlC-like_jellyroll"/>
</dbReference>
<feature type="domain" description="(S)-ureidoglycine aminohydrolase cupin" evidence="1">
    <location>
        <begin position="43"/>
        <end position="115"/>
    </location>
</feature>
<dbReference type="PANTHER" id="PTHR40943">
    <property type="entry name" value="CYTOPLASMIC PROTEIN-RELATED"/>
    <property type="match status" value="1"/>
</dbReference>
<keyword evidence="3" id="KW-1185">Reference proteome</keyword>
<dbReference type="InterPro" id="IPR008579">
    <property type="entry name" value="UGlyAH_Cupin_dom"/>
</dbReference>
<proteinExistence type="predicted"/>
<evidence type="ECO:0000259" key="1">
    <source>
        <dbReference type="Pfam" id="PF05899"/>
    </source>
</evidence>
<accession>A0A9X3ALP8</accession>
<dbReference type="PANTHER" id="PTHR40943:SF2">
    <property type="entry name" value="(S)-UREIDOGLYCINE AMINOHYDROLASE CUPIN DOMAIN-CONTAINING PROTEIN"/>
    <property type="match status" value="1"/>
</dbReference>
<dbReference type="EMBL" id="JAMTCD010000004">
    <property type="protein sequence ID" value="MCT7941057.1"/>
    <property type="molecule type" value="Genomic_DNA"/>
</dbReference>
<dbReference type="SUPFAM" id="SSF51182">
    <property type="entry name" value="RmlC-like cupins"/>
    <property type="match status" value="1"/>
</dbReference>
<dbReference type="CDD" id="cd02227">
    <property type="entry name" value="cupin_TM1112-like"/>
    <property type="match status" value="1"/>
</dbReference>
<reference evidence="2" key="1">
    <citation type="journal article" date="2023" name="Int. J. Syst. Evol. Microbiol.">
        <title>&lt;i&gt;Shewanella septentrionalis&lt;/i&gt; sp. nov. and &lt;i&gt;Shewanella holmiensis&lt;/i&gt; sp. nov., isolated from Baltic Sea water and sediments.</title>
        <authorList>
            <person name="Martin-Rodriguez A.J."/>
            <person name="Thorell K."/>
            <person name="Joffre E."/>
            <person name="Jensie-Markopoulos S."/>
            <person name="Moore E.R.B."/>
            <person name="Sjoling A."/>
        </authorList>
    </citation>
    <scope>NUCLEOTIDE SEQUENCE</scope>
    <source>
        <strain evidence="2">SP1S2-7</strain>
    </source>
</reference>
<protein>
    <submittedName>
        <fullName evidence="2">Cupin domain-containing protein</fullName>
    </submittedName>
</protein>
<dbReference type="RefSeq" id="WP_261297486.1">
    <property type="nucleotide sequence ID" value="NZ_JAMTCD010000004.1"/>
</dbReference>
<organism evidence="2 3">
    <name type="scientific">Shewanella holmiensis</name>
    <dbReference type="NCBI Taxonomy" id="2952222"/>
    <lineage>
        <taxon>Bacteria</taxon>
        <taxon>Pseudomonadati</taxon>
        <taxon>Pseudomonadota</taxon>
        <taxon>Gammaproteobacteria</taxon>
        <taxon>Alteromonadales</taxon>
        <taxon>Shewanellaceae</taxon>
        <taxon>Shewanella</taxon>
    </lineage>
</organism>
<dbReference type="Pfam" id="PF05899">
    <property type="entry name" value="Cupin_3"/>
    <property type="match status" value="1"/>
</dbReference>
<gene>
    <name evidence="2" type="ORF">NE535_04510</name>
</gene>
<dbReference type="AlphaFoldDB" id="A0A9X3ALP8"/>
<comment type="caution">
    <text evidence="2">The sequence shown here is derived from an EMBL/GenBank/DDBJ whole genome shotgun (WGS) entry which is preliminary data.</text>
</comment>
<dbReference type="Gene3D" id="2.60.120.10">
    <property type="entry name" value="Jelly Rolls"/>
    <property type="match status" value="1"/>
</dbReference>
<evidence type="ECO:0000313" key="2">
    <source>
        <dbReference type="EMBL" id="MCT7941057.1"/>
    </source>
</evidence>